<name>A0ABU0EWM9_9PSEU</name>
<protein>
    <submittedName>
        <fullName evidence="2">Uncharacterized protein</fullName>
    </submittedName>
</protein>
<dbReference type="Proteomes" id="UP001229651">
    <property type="component" value="Unassembled WGS sequence"/>
</dbReference>
<feature type="region of interest" description="Disordered" evidence="1">
    <location>
        <begin position="1"/>
        <end position="59"/>
    </location>
</feature>
<evidence type="ECO:0000313" key="2">
    <source>
        <dbReference type="EMBL" id="MDQ0379386.1"/>
    </source>
</evidence>
<evidence type="ECO:0000313" key="3">
    <source>
        <dbReference type="Proteomes" id="UP001229651"/>
    </source>
</evidence>
<keyword evidence="3" id="KW-1185">Reference proteome</keyword>
<gene>
    <name evidence="2" type="ORF">FB470_003380</name>
</gene>
<feature type="compositionally biased region" description="Low complexity" evidence="1">
    <location>
        <begin position="8"/>
        <end position="28"/>
    </location>
</feature>
<evidence type="ECO:0000256" key="1">
    <source>
        <dbReference type="SAM" id="MobiDB-lite"/>
    </source>
</evidence>
<organism evidence="2 3">
    <name type="scientific">Amycolatopsis thermophila</name>
    <dbReference type="NCBI Taxonomy" id="206084"/>
    <lineage>
        <taxon>Bacteria</taxon>
        <taxon>Bacillati</taxon>
        <taxon>Actinomycetota</taxon>
        <taxon>Actinomycetes</taxon>
        <taxon>Pseudonocardiales</taxon>
        <taxon>Pseudonocardiaceae</taxon>
        <taxon>Amycolatopsis</taxon>
    </lineage>
</organism>
<proteinExistence type="predicted"/>
<dbReference type="EMBL" id="JAUSUT010000001">
    <property type="protein sequence ID" value="MDQ0379386.1"/>
    <property type="molecule type" value="Genomic_DNA"/>
</dbReference>
<feature type="compositionally biased region" description="Basic and acidic residues" evidence="1">
    <location>
        <begin position="32"/>
        <end position="41"/>
    </location>
</feature>
<sequence>MRTPEFTISSRIQGQSSPSSLSLLTPGLDAQSGRDDLAVHDRRAHGTGFPAGLFPKRDE</sequence>
<accession>A0ABU0EWM9</accession>
<reference evidence="2 3" key="1">
    <citation type="submission" date="2023-07" db="EMBL/GenBank/DDBJ databases">
        <title>Sequencing the genomes of 1000 actinobacteria strains.</title>
        <authorList>
            <person name="Klenk H.-P."/>
        </authorList>
    </citation>
    <scope>NUCLEOTIDE SEQUENCE [LARGE SCALE GENOMIC DNA]</scope>
    <source>
        <strain evidence="2 3">DSM 45805</strain>
    </source>
</reference>
<comment type="caution">
    <text evidence="2">The sequence shown here is derived from an EMBL/GenBank/DDBJ whole genome shotgun (WGS) entry which is preliminary data.</text>
</comment>